<sequence>MLVTPNIIERMTALMQATTEAITKPHKKYTELESDEEENEEEDEDEEIEYTYTGSLIAGSVSEIVKLLKSGLNVPMTRQPLLSREYMNPRSTKCQKTRQHFESFIKASYIIMDNFDKKKWVLRPR</sequence>
<name>A0A088QD18_9PEZI</name>
<feature type="compositionally biased region" description="Acidic residues" evidence="1">
    <location>
        <begin position="32"/>
        <end position="47"/>
    </location>
</feature>
<protein>
    <submittedName>
        <fullName evidence="2">Effector protein OEC120</fullName>
    </submittedName>
</protein>
<dbReference type="IntAct" id="A0A088QD18">
    <property type="interactions" value="1"/>
</dbReference>
<evidence type="ECO:0000313" key="2">
    <source>
        <dbReference type="EMBL" id="AIN81165.1"/>
    </source>
</evidence>
<reference evidence="2" key="1">
    <citation type="journal article" date="2014" name="Cell Host Microbe">
        <title>Convergent targeting of a common host protein-network by pathogen effectors from three kingdoms of life.</title>
        <authorList>
            <person name="Wessling R."/>
            <person name="Epple P.M."/>
            <person name="Altmann S."/>
            <person name="He Y."/>
            <person name="Yang L."/>
            <person name="McDonald N."/>
            <person name="Wiley K."/>
            <person name="Bader K.C."/>
            <person name="Glaesser C."/>
            <person name="Mukhtar M.S."/>
            <person name="Haigis S."/>
            <person name="Ghamsari L."/>
            <person name="Stephens A.E."/>
            <person name="Ecker J.R."/>
            <person name="Vidal M."/>
            <person name="Jones J.D.G."/>
            <person name="Mayer K.F.X."/>
            <person name="Ver Loren van Themaat E."/>
            <person name="Schulze-Lefert P."/>
            <person name="Dangl J.L."/>
            <person name="Panstruga R."/>
            <person name="Braun P."/>
        </authorList>
    </citation>
    <scope>NUCLEOTIDE SEQUENCE</scope>
</reference>
<accession>A0A088QD18</accession>
<dbReference type="AlphaFoldDB" id="A0A088QD18"/>
<proteinExistence type="evidence at transcript level"/>
<feature type="region of interest" description="Disordered" evidence="1">
    <location>
        <begin position="24"/>
        <end position="47"/>
    </location>
</feature>
<organism evidence="2">
    <name type="scientific">Golovinomyces orontii</name>
    <dbReference type="NCBI Taxonomy" id="62715"/>
    <lineage>
        <taxon>Eukaryota</taxon>
        <taxon>Fungi</taxon>
        <taxon>Dikarya</taxon>
        <taxon>Ascomycota</taxon>
        <taxon>Pezizomycotina</taxon>
        <taxon>Leotiomycetes</taxon>
        <taxon>Erysiphales</taxon>
        <taxon>Erysiphaceae</taxon>
        <taxon>Golovinomyces</taxon>
    </lineage>
</organism>
<dbReference type="EMBL" id="KM220822">
    <property type="protein sequence ID" value="AIN81165.1"/>
    <property type="molecule type" value="mRNA"/>
</dbReference>
<feature type="non-terminal residue" evidence="2">
    <location>
        <position position="1"/>
    </location>
</feature>
<evidence type="ECO:0000256" key="1">
    <source>
        <dbReference type="SAM" id="MobiDB-lite"/>
    </source>
</evidence>
<gene>
    <name evidence="2" type="primary">OEC120</name>
</gene>